<dbReference type="GO" id="GO:0051287">
    <property type="term" value="F:NAD binding"/>
    <property type="evidence" value="ECO:0007669"/>
    <property type="project" value="InterPro"/>
</dbReference>
<dbReference type="EMBL" id="WWCU01000001">
    <property type="protein sequence ID" value="MYN05898.1"/>
    <property type="molecule type" value="Genomic_DNA"/>
</dbReference>
<dbReference type="GO" id="GO:0016618">
    <property type="term" value="F:hydroxypyruvate reductase [NAD(P)H] activity"/>
    <property type="evidence" value="ECO:0007669"/>
    <property type="project" value="TreeGrafter"/>
</dbReference>
<dbReference type="GO" id="GO:0005829">
    <property type="term" value="C:cytosol"/>
    <property type="evidence" value="ECO:0007669"/>
    <property type="project" value="TreeGrafter"/>
</dbReference>
<evidence type="ECO:0000256" key="1">
    <source>
        <dbReference type="ARBA" id="ARBA00022857"/>
    </source>
</evidence>
<dbReference type="InterPro" id="IPR036291">
    <property type="entry name" value="NAD(P)-bd_dom_sf"/>
</dbReference>
<feature type="domain" description="D-isomer specific 2-hydroxyacid dehydrogenase NAD-binding" evidence="6">
    <location>
        <begin position="112"/>
        <end position="284"/>
    </location>
</feature>
<keyword evidence="8" id="KW-1185">Reference proteome</keyword>
<dbReference type="InterPro" id="IPR006140">
    <property type="entry name" value="D-isomer_DH_NAD-bd"/>
</dbReference>
<dbReference type="InterPro" id="IPR006139">
    <property type="entry name" value="D-isomer_2_OHA_DH_cat_dom"/>
</dbReference>
<dbReference type="Pfam" id="PF00389">
    <property type="entry name" value="2-Hacid_dh"/>
    <property type="match status" value="1"/>
</dbReference>
<dbReference type="PANTHER" id="PTHR10996">
    <property type="entry name" value="2-HYDROXYACID DEHYDROGENASE-RELATED"/>
    <property type="match status" value="1"/>
</dbReference>
<dbReference type="CDD" id="cd12156">
    <property type="entry name" value="HPPR"/>
    <property type="match status" value="1"/>
</dbReference>
<dbReference type="Pfam" id="PF02826">
    <property type="entry name" value="2-Hacid_dh_C"/>
    <property type="match status" value="1"/>
</dbReference>
<reference evidence="7 8" key="1">
    <citation type="submission" date="2019-12" db="EMBL/GenBank/DDBJ databases">
        <title>Novel species isolated from a subtropical stream in China.</title>
        <authorList>
            <person name="Lu H."/>
        </authorList>
    </citation>
    <scope>NUCLEOTIDE SEQUENCE [LARGE SCALE GENOMIC DNA]</scope>
    <source>
        <strain evidence="7 8">FT127W</strain>
    </source>
</reference>
<sequence>MKPEILVFAASPSAAVMRQLDEQFHCHHVWRVPPAEQDAYVDSVAARVRAIVTTGPQGVSAALAARLPRLEMVSLNSVGYDKVDLDALRARGIPVTNTPGVLTEDVADLALLLLLSAARRLPAMDRYVRNGDWSARLPLAPSRSVRGKVAGIFGYGRIGQAIAARLAALGVEIRYYQPRPVPGVAAQRAGSLLELAQQSDYLVLSAPANAATRHAVNAAVLDALGPEGTLVNIARGALVDEHALIAALQTGQLGAAALDVFEHEPEVPPALRALDNVVLTPHIGSLTVETRHAMGQLAVDNLLAHFAGQPLLTPLP</sequence>
<evidence type="ECO:0000259" key="6">
    <source>
        <dbReference type="Pfam" id="PF02826"/>
    </source>
</evidence>
<evidence type="ECO:0000259" key="5">
    <source>
        <dbReference type="Pfam" id="PF00389"/>
    </source>
</evidence>
<dbReference type="GO" id="GO:0030267">
    <property type="term" value="F:glyoxylate reductase (NADPH) activity"/>
    <property type="evidence" value="ECO:0007669"/>
    <property type="project" value="TreeGrafter"/>
</dbReference>
<keyword evidence="3" id="KW-0520">NAD</keyword>
<evidence type="ECO:0000256" key="2">
    <source>
        <dbReference type="ARBA" id="ARBA00023002"/>
    </source>
</evidence>
<comment type="similarity">
    <text evidence="4">Belongs to the D-isomer specific 2-hydroxyacid dehydrogenase family.</text>
</comment>
<dbReference type="FunFam" id="3.40.50.720:FF:000213">
    <property type="entry name" value="Putative 2-hydroxyacid dehydrogenase"/>
    <property type="match status" value="1"/>
</dbReference>
<accession>A0A7X4H723</accession>
<protein>
    <submittedName>
        <fullName evidence="7">2-hydroxyacid dehydrogenase</fullName>
    </submittedName>
</protein>
<dbReference type="SUPFAM" id="SSF51735">
    <property type="entry name" value="NAD(P)-binding Rossmann-fold domains"/>
    <property type="match status" value="1"/>
</dbReference>
<dbReference type="InterPro" id="IPR050223">
    <property type="entry name" value="D-isomer_2-hydroxyacid_DH"/>
</dbReference>
<dbReference type="AlphaFoldDB" id="A0A7X4H723"/>
<feature type="domain" description="D-isomer specific 2-hydroxyacid dehydrogenase catalytic" evidence="5">
    <location>
        <begin position="13"/>
        <end position="313"/>
    </location>
</feature>
<dbReference type="Proteomes" id="UP000450676">
    <property type="component" value="Unassembled WGS sequence"/>
</dbReference>
<keyword evidence="2 4" id="KW-0560">Oxidoreductase</keyword>
<evidence type="ECO:0000313" key="8">
    <source>
        <dbReference type="Proteomes" id="UP000450676"/>
    </source>
</evidence>
<comment type="caution">
    <text evidence="7">The sequence shown here is derived from an EMBL/GenBank/DDBJ whole genome shotgun (WGS) entry which is preliminary data.</text>
</comment>
<dbReference type="SUPFAM" id="SSF52283">
    <property type="entry name" value="Formate/glycerate dehydrogenase catalytic domain-like"/>
    <property type="match status" value="1"/>
</dbReference>
<dbReference type="RefSeq" id="WP_161070287.1">
    <property type="nucleotide sequence ID" value="NZ_WWCU01000001.1"/>
</dbReference>
<keyword evidence="1" id="KW-0521">NADP</keyword>
<proteinExistence type="inferred from homology"/>
<dbReference type="Gene3D" id="3.40.50.720">
    <property type="entry name" value="NAD(P)-binding Rossmann-like Domain"/>
    <property type="match status" value="2"/>
</dbReference>
<organism evidence="7 8">
    <name type="scientific">Pseudoduganella aquatica</name>
    <dbReference type="NCBI Taxonomy" id="2660641"/>
    <lineage>
        <taxon>Bacteria</taxon>
        <taxon>Pseudomonadati</taxon>
        <taxon>Pseudomonadota</taxon>
        <taxon>Betaproteobacteria</taxon>
        <taxon>Burkholderiales</taxon>
        <taxon>Oxalobacteraceae</taxon>
        <taxon>Telluria group</taxon>
        <taxon>Pseudoduganella</taxon>
    </lineage>
</organism>
<dbReference type="PANTHER" id="PTHR10996:SF178">
    <property type="entry name" value="2-HYDROXYACID DEHYDROGENASE YGL185C-RELATED"/>
    <property type="match status" value="1"/>
</dbReference>
<evidence type="ECO:0000256" key="3">
    <source>
        <dbReference type="ARBA" id="ARBA00023027"/>
    </source>
</evidence>
<name>A0A7X4H723_9BURK</name>
<gene>
    <name evidence="7" type="ORF">GTP77_00945</name>
</gene>
<evidence type="ECO:0000256" key="4">
    <source>
        <dbReference type="RuleBase" id="RU003719"/>
    </source>
</evidence>
<evidence type="ECO:0000313" key="7">
    <source>
        <dbReference type="EMBL" id="MYN05898.1"/>
    </source>
</evidence>